<dbReference type="Pfam" id="PF04325">
    <property type="entry name" value="DUF465"/>
    <property type="match status" value="1"/>
</dbReference>
<evidence type="ECO:0008006" key="3">
    <source>
        <dbReference type="Google" id="ProtNLM"/>
    </source>
</evidence>
<comment type="caution">
    <text evidence="1">The sequence shown here is derived from an EMBL/GenBank/DDBJ whole genome shotgun (WGS) entry which is preliminary data.</text>
</comment>
<protein>
    <recommendedName>
        <fullName evidence="3">DUF465 domain-containing protein</fullName>
    </recommendedName>
</protein>
<dbReference type="EMBL" id="NOXT01000111">
    <property type="protein sequence ID" value="OYQ28208.1"/>
    <property type="molecule type" value="Genomic_DNA"/>
</dbReference>
<reference evidence="1 2" key="1">
    <citation type="submission" date="2017-07" db="EMBL/GenBank/DDBJ databases">
        <title>Sandarakinorhabdus cyanobacteriorum sp. nov., a novel bacterium isolated from cyanobacterial aggregates in a eutrophic lake.</title>
        <authorList>
            <person name="Cai H."/>
        </authorList>
    </citation>
    <scope>NUCLEOTIDE SEQUENCE [LARGE SCALE GENOMIC DNA]</scope>
    <source>
        <strain evidence="1 2">TH057</strain>
    </source>
</reference>
<dbReference type="Gene3D" id="6.10.280.50">
    <property type="match status" value="1"/>
</dbReference>
<keyword evidence="2" id="KW-1185">Reference proteome</keyword>
<dbReference type="AlphaFoldDB" id="A0A255YG95"/>
<organism evidence="1 2">
    <name type="scientific">Sandarakinorhabdus cyanobacteriorum</name>
    <dbReference type="NCBI Taxonomy" id="1981098"/>
    <lineage>
        <taxon>Bacteria</taxon>
        <taxon>Pseudomonadati</taxon>
        <taxon>Pseudomonadota</taxon>
        <taxon>Alphaproteobacteria</taxon>
        <taxon>Sphingomonadales</taxon>
        <taxon>Sphingosinicellaceae</taxon>
        <taxon>Sandarakinorhabdus</taxon>
    </lineage>
</organism>
<name>A0A255YG95_9SPHN</name>
<evidence type="ECO:0000313" key="1">
    <source>
        <dbReference type="EMBL" id="OYQ28208.1"/>
    </source>
</evidence>
<proteinExistence type="predicted"/>
<dbReference type="RefSeq" id="WP_094473856.1">
    <property type="nucleotide sequence ID" value="NZ_NOXT01000111.1"/>
</dbReference>
<dbReference type="InterPro" id="IPR007420">
    <property type="entry name" value="DUF465"/>
</dbReference>
<dbReference type="InterPro" id="IPR038444">
    <property type="entry name" value="DUF465_sf"/>
</dbReference>
<gene>
    <name evidence="1" type="ORF">CHU93_09590</name>
</gene>
<sequence length="82" mass="9172">MSHLPHDLQDLFPADAPRLRALKATDRHFRLLADRYAALDDDIRRSETGVTPAMDDAHAEALKKERLALLDQIAAILEGEKA</sequence>
<evidence type="ECO:0000313" key="2">
    <source>
        <dbReference type="Proteomes" id="UP000216991"/>
    </source>
</evidence>
<dbReference type="Proteomes" id="UP000216991">
    <property type="component" value="Unassembled WGS sequence"/>
</dbReference>
<accession>A0A255YG95</accession>